<dbReference type="SMART" id="SM00387">
    <property type="entry name" value="HATPase_c"/>
    <property type="match status" value="1"/>
</dbReference>
<keyword evidence="14" id="KW-1133">Transmembrane helix</keyword>
<evidence type="ECO:0000256" key="14">
    <source>
        <dbReference type="SAM" id="Phobius"/>
    </source>
</evidence>
<keyword evidence="10" id="KW-0238">DNA-binding</keyword>
<keyword evidence="5" id="KW-0547">Nucleotide-binding</keyword>
<evidence type="ECO:0000256" key="6">
    <source>
        <dbReference type="ARBA" id="ARBA00022777"/>
    </source>
</evidence>
<dbReference type="Gene3D" id="1.10.10.60">
    <property type="entry name" value="Homeodomain-like"/>
    <property type="match status" value="1"/>
</dbReference>
<dbReference type="InterPro" id="IPR005467">
    <property type="entry name" value="His_kinase_dom"/>
</dbReference>
<keyword evidence="14" id="KW-0472">Membrane</keyword>
<dbReference type="AlphaFoldDB" id="A0A1I5RGN6"/>
<dbReference type="CDD" id="cd00082">
    <property type="entry name" value="HisKA"/>
    <property type="match status" value="1"/>
</dbReference>
<evidence type="ECO:0000313" key="18">
    <source>
        <dbReference type="EMBL" id="SFP57487.1"/>
    </source>
</evidence>
<dbReference type="InterPro" id="IPR001789">
    <property type="entry name" value="Sig_transdc_resp-reg_receiver"/>
</dbReference>
<keyword evidence="4" id="KW-0808">Transferase</keyword>
<dbReference type="GO" id="GO:0005524">
    <property type="term" value="F:ATP binding"/>
    <property type="evidence" value="ECO:0007669"/>
    <property type="project" value="UniProtKB-KW"/>
</dbReference>
<evidence type="ECO:0000256" key="4">
    <source>
        <dbReference type="ARBA" id="ARBA00022679"/>
    </source>
</evidence>
<dbReference type="CDD" id="cd06308">
    <property type="entry name" value="PBP1_sensor_kinase-like"/>
    <property type="match status" value="1"/>
</dbReference>
<dbReference type="Pfam" id="PF12833">
    <property type="entry name" value="HTH_18"/>
    <property type="match status" value="1"/>
</dbReference>
<evidence type="ECO:0000259" key="17">
    <source>
        <dbReference type="PROSITE" id="PS50110"/>
    </source>
</evidence>
<dbReference type="InterPro" id="IPR009057">
    <property type="entry name" value="Homeodomain-like_sf"/>
</dbReference>
<keyword evidence="19" id="KW-1185">Reference proteome</keyword>
<dbReference type="InterPro" id="IPR003661">
    <property type="entry name" value="HisK_dim/P_dom"/>
</dbReference>
<dbReference type="SMART" id="SM00388">
    <property type="entry name" value="HisKA"/>
    <property type="match status" value="1"/>
</dbReference>
<dbReference type="Pfam" id="PF13407">
    <property type="entry name" value="Peripla_BP_4"/>
    <property type="match status" value="1"/>
</dbReference>
<feature type="transmembrane region" description="Helical" evidence="14">
    <location>
        <begin position="346"/>
        <end position="368"/>
    </location>
</feature>
<dbReference type="Pfam" id="PF00072">
    <property type="entry name" value="Response_reg"/>
    <property type="match status" value="1"/>
</dbReference>
<evidence type="ECO:0000256" key="10">
    <source>
        <dbReference type="ARBA" id="ARBA00023125"/>
    </source>
</evidence>
<dbReference type="SUPFAM" id="SSF53822">
    <property type="entry name" value="Periplasmic binding protein-like I"/>
    <property type="match status" value="1"/>
</dbReference>
<dbReference type="PROSITE" id="PS50110">
    <property type="entry name" value="RESPONSE_REGULATORY"/>
    <property type="match status" value="1"/>
</dbReference>
<proteinExistence type="predicted"/>
<evidence type="ECO:0000256" key="5">
    <source>
        <dbReference type="ARBA" id="ARBA00022741"/>
    </source>
</evidence>
<dbReference type="Pfam" id="PF02518">
    <property type="entry name" value="HATPase_c"/>
    <property type="match status" value="1"/>
</dbReference>
<accession>A0A1I5RGN6</accession>
<evidence type="ECO:0000256" key="2">
    <source>
        <dbReference type="ARBA" id="ARBA00012438"/>
    </source>
</evidence>
<dbReference type="SUPFAM" id="SSF55874">
    <property type="entry name" value="ATPase domain of HSP90 chaperone/DNA topoisomerase II/histidine kinase"/>
    <property type="match status" value="1"/>
</dbReference>
<feature type="domain" description="Histidine kinase" evidence="16">
    <location>
        <begin position="412"/>
        <end position="627"/>
    </location>
</feature>
<dbReference type="PANTHER" id="PTHR43547:SF2">
    <property type="entry name" value="HYBRID SIGNAL TRANSDUCTION HISTIDINE KINASE C"/>
    <property type="match status" value="1"/>
</dbReference>
<dbReference type="EC" id="2.7.13.3" evidence="2"/>
<protein>
    <recommendedName>
        <fullName evidence="2">histidine kinase</fullName>
        <ecNumber evidence="2">2.7.13.3</ecNumber>
    </recommendedName>
</protein>
<evidence type="ECO:0000259" key="16">
    <source>
        <dbReference type="PROSITE" id="PS50109"/>
    </source>
</evidence>
<keyword evidence="13" id="KW-0175">Coiled coil</keyword>
<keyword evidence="11" id="KW-0804">Transcription</keyword>
<evidence type="ECO:0000256" key="8">
    <source>
        <dbReference type="ARBA" id="ARBA00023012"/>
    </source>
</evidence>
<dbReference type="PRINTS" id="PR00344">
    <property type="entry name" value="BCTRLSENSOR"/>
</dbReference>
<evidence type="ECO:0000313" key="19">
    <source>
        <dbReference type="Proteomes" id="UP000199306"/>
    </source>
</evidence>
<dbReference type="PROSITE" id="PS51257">
    <property type="entry name" value="PROKAR_LIPOPROTEIN"/>
    <property type="match status" value="1"/>
</dbReference>
<comment type="catalytic activity">
    <reaction evidence="1">
        <text>ATP + protein L-histidine = ADP + protein N-phospho-L-histidine.</text>
        <dbReference type="EC" id="2.7.13.3"/>
    </reaction>
</comment>
<dbReference type="CDD" id="cd17574">
    <property type="entry name" value="REC_OmpR"/>
    <property type="match status" value="1"/>
</dbReference>
<dbReference type="PANTHER" id="PTHR43547">
    <property type="entry name" value="TWO-COMPONENT HISTIDINE KINASE"/>
    <property type="match status" value="1"/>
</dbReference>
<feature type="modified residue" description="4-aspartylphosphate" evidence="12">
    <location>
        <position position="714"/>
    </location>
</feature>
<dbReference type="GO" id="GO:0003700">
    <property type="term" value="F:DNA-binding transcription factor activity"/>
    <property type="evidence" value="ECO:0007669"/>
    <property type="project" value="InterPro"/>
</dbReference>
<dbReference type="EMBL" id="FOXH01000004">
    <property type="protein sequence ID" value="SFP57487.1"/>
    <property type="molecule type" value="Genomic_DNA"/>
</dbReference>
<dbReference type="InterPro" id="IPR018060">
    <property type="entry name" value="HTH_AraC"/>
</dbReference>
<dbReference type="InterPro" id="IPR036890">
    <property type="entry name" value="HATPase_C_sf"/>
</dbReference>
<keyword evidence="7" id="KW-0067">ATP-binding</keyword>
<evidence type="ECO:0000259" key="15">
    <source>
        <dbReference type="PROSITE" id="PS01124"/>
    </source>
</evidence>
<gene>
    <name evidence="18" type="ORF">SAMN04515674_10460</name>
</gene>
<dbReference type="SMART" id="SM00342">
    <property type="entry name" value="HTH_ARAC"/>
    <property type="match status" value="1"/>
</dbReference>
<reference evidence="18 19" key="1">
    <citation type="submission" date="2016-10" db="EMBL/GenBank/DDBJ databases">
        <authorList>
            <person name="de Groot N.N."/>
        </authorList>
    </citation>
    <scope>NUCLEOTIDE SEQUENCE [LARGE SCALE GENOMIC DNA]</scope>
    <source>
        <strain evidence="19">E92,LMG 26720,CCM 7988</strain>
    </source>
</reference>
<keyword evidence="8" id="KW-0902">Two-component regulatory system</keyword>
<dbReference type="Gene3D" id="3.40.50.2300">
    <property type="match status" value="3"/>
</dbReference>
<dbReference type="InterPro" id="IPR003594">
    <property type="entry name" value="HATPase_dom"/>
</dbReference>
<dbReference type="InterPro" id="IPR025997">
    <property type="entry name" value="SBP_2_dom"/>
</dbReference>
<keyword evidence="6" id="KW-0418">Kinase</keyword>
<keyword evidence="14" id="KW-0812">Transmembrane</keyword>
<organism evidence="18 19">
    <name type="scientific">Pseudarcicella hirudinis</name>
    <dbReference type="NCBI Taxonomy" id="1079859"/>
    <lineage>
        <taxon>Bacteria</taxon>
        <taxon>Pseudomonadati</taxon>
        <taxon>Bacteroidota</taxon>
        <taxon>Cytophagia</taxon>
        <taxon>Cytophagales</taxon>
        <taxon>Flectobacillaceae</taxon>
        <taxon>Pseudarcicella</taxon>
    </lineage>
</organism>
<dbReference type="Pfam" id="PF00512">
    <property type="entry name" value="HisKA"/>
    <property type="match status" value="1"/>
</dbReference>
<dbReference type="Proteomes" id="UP000199306">
    <property type="component" value="Unassembled WGS sequence"/>
</dbReference>
<dbReference type="GO" id="GO:0043565">
    <property type="term" value="F:sequence-specific DNA binding"/>
    <property type="evidence" value="ECO:0007669"/>
    <property type="project" value="InterPro"/>
</dbReference>
<evidence type="ECO:0000256" key="13">
    <source>
        <dbReference type="SAM" id="Coils"/>
    </source>
</evidence>
<dbReference type="SUPFAM" id="SSF52172">
    <property type="entry name" value="CheY-like"/>
    <property type="match status" value="1"/>
</dbReference>
<name>A0A1I5RGN6_9BACT</name>
<dbReference type="SMART" id="SM00448">
    <property type="entry name" value="REC"/>
    <property type="match status" value="1"/>
</dbReference>
<dbReference type="PROSITE" id="PS01124">
    <property type="entry name" value="HTH_ARAC_FAMILY_2"/>
    <property type="match status" value="1"/>
</dbReference>
<evidence type="ECO:0000256" key="3">
    <source>
        <dbReference type="ARBA" id="ARBA00022553"/>
    </source>
</evidence>
<dbReference type="PROSITE" id="PS00041">
    <property type="entry name" value="HTH_ARAC_FAMILY_1"/>
    <property type="match status" value="1"/>
</dbReference>
<dbReference type="SUPFAM" id="SSF46689">
    <property type="entry name" value="Homeodomain-like"/>
    <property type="match status" value="1"/>
</dbReference>
<dbReference type="GO" id="GO:0000155">
    <property type="term" value="F:phosphorelay sensor kinase activity"/>
    <property type="evidence" value="ECO:0007669"/>
    <property type="project" value="InterPro"/>
</dbReference>
<dbReference type="CDD" id="cd00075">
    <property type="entry name" value="HATPase"/>
    <property type="match status" value="1"/>
</dbReference>
<dbReference type="Gene3D" id="1.10.287.130">
    <property type="match status" value="1"/>
</dbReference>
<dbReference type="Gene3D" id="3.30.565.10">
    <property type="entry name" value="Histidine kinase-like ATPase, C-terminal domain"/>
    <property type="match status" value="1"/>
</dbReference>
<feature type="domain" description="Response regulatory" evidence="17">
    <location>
        <begin position="666"/>
        <end position="781"/>
    </location>
</feature>
<dbReference type="InterPro" id="IPR028082">
    <property type="entry name" value="Peripla_BP_I"/>
</dbReference>
<keyword evidence="9" id="KW-0805">Transcription regulation</keyword>
<feature type="coiled-coil region" evidence="13">
    <location>
        <begin position="368"/>
        <end position="405"/>
    </location>
</feature>
<dbReference type="InterPro" id="IPR018062">
    <property type="entry name" value="HTH_AraC-typ_CS"/>
</dbReference>
<evidence type="ECO:0000256" key="11">
    <source>
        <dbReference type="ARBA" id="ARBA00023163"/>
    </source>
</evidence>
<evidence type="ECO:0000256" key="12">
    <source>
        <dbReference type="PROSITE-ProRule" id="PRU00169"/>
    </source>
</evidence>
<sequence length="909" mass="103486">MHNRLLFCRNRFFAPWKMLCLLGIISTLISCRKENSEKKYRIGVSQCTTGDSWRKDMREGMERELSFYPEMSMTEKDAKGNTQKQIQQIQEFIDEKFDLLIVSPNESKSFTPIIEKAYSSGIPVVLVDRRTTSDKFTAFVGADNYRVGLYAGMYANILLKGKGNILEVGWGINSSPSIGRHTGFLSAIKKHEGLHYMASLWSSVDSVKTYLQTHPSVNLVFAHNDRLAYDVYRICEELGLNQKIKIIGVDGLAGKNEGLDLVRSGKISATILYPTGGEEAILTAAKILKHETFKKENELFTTVIDPQNVSIMFSQLQKVKEQQRDIERQSSKIAELIQTFSSQRNILYFTTVLLTILIISGAFLYYLVQEKQQSNKVLEEQNKAILEQKNEIEKISLLAKQATEEKLRFYSYISHEFRTPLSLILTPTEDLLQRKTNDVKETRNTLHLIFKNANRLLRLVDQLLELRKLDAGKMQLEAKQHDLVSFVKDIVADFNVKAKSQQVDLQFICPFSALPFWFDAEKLDKVLFNIISNAFKYTMQGGAIHVTLLKNVEKIEIMIADNGIGMNEVEKAHAFDLFYRGNQNISLGTGLGLALSMEFVNLHQGKIELDSEKGKGTSFKITLPFIQAENQQLSKPEVVPYKSNILSVEPETSVLQQEESKPRENTIVLIEDNPDLNAFLKQKLEANYHIASVESAEKGWEEILLHIPDLILSDVMLPGMDGFSLTQRIKQDFRTSHIPVILLTAKGQLENQIEGTKVGADAYIPKPFNLEFLEEKIKGLLGNRDRMRRRFSSEVTNPSNIVKGERRFLVEFELLIEKNIKDSSLSVEKLSQELGMSRVQLFRKVSALTNKNVTDYIADFKLLKAKALLKDSEKTIAEIAYETGFNNPSYFTTFFKQKTNQTPTEYRNG</sequence>
<dbReference type="InterPro" id="IPR004358">
    <property type="entry name" value="Sig_transdc_His_kin-like_C"/>
</dbReference>
<dbReference type="PROSITE" id="PS50109">
    <property type="entry name" value="HIS_KIN"/>
    <property type="match status" value="1"/>
</dbReference>
<dbReference type="FunFam" id="3.30.565.10:FF:000037">
    <property type="entry name" value="Hybrid sensor histidine kinase/response regulator"/>
    <property type="match status" value="1"/>
</dbReference>
<evidence type="ECO:0000256" key="1">
    <source>
        <dbReference type="ARBA" id="ARBA00000085"/>
    </source>
</evidence>
<dbReference type="InterPro" id="IPR036097">
    <property type="entry name" value="HisK_dim/P_sf"/>
</dbReference>
<keyword evidence="18" id="KW-0813">Transport</keyword>
<dbReference type="STRING" id="1079859.SAMN04515674_10460"/>
<dbReference type="InterPro" id="IPR011006">
    <property type="entry name" value="CheY-like_superfamily"/>
</dbReference>
<dbReference type="SUPFAM" id="SSF47384">
    <property type="entry name" value="Homodimeric domain of signal transducing histidine kinase"/>
    <property type="match status" value="1"/>
</dbReference>
<feature type="domain" description="HTH araC/xylS-type" evidence="15">
    <location>
        <begin position="810"/>
        <end position="909"/>
    </location>
</feature>
<keyword evidence="3 12" id="KW-0597">Phosphoprotein</keyword>
<keyword evidence="18" id="KW-0762">Sugar transport</keyword>
<evidence type="ECO:0000256" key="9">
    <source>
        <dbReference type="ARBA" id="ARBA00023015"/>
    </source>
</evidence>
<evidence type="ECO:0000256" key="7">
    <source>
        <dbReference type="ARBA" id="ARBA00022840"/>
    </source>
</evidence>